<protein>
    <submittedName>
        <fullName evidence="3">Uncharacterized protein</fullName>
    </submittedName>
</protein>
<dbReference type="AlphaFoldDB" id="A0A9Q4C7J7"/>
<dbReference type="EMBL" id="RKLV01000013">
    <property type="protein sequence ID" value="MCX2819864.1"/>
    <property type="molecule type" value="Genomic_DNA"/>
</dbReference>
<organism evidence="3 4">
    <name type="scientific">Halorutilus salinus</name>
    <dbReference type="NCBI Taxonomy" id="2487751"/>
    <lineage>
        <taxon>Archaea</taxon>
        <taxon>Methanobacteriati</taxon>
        <taxon>Methanobacteriota</taxon>
        <taxon>Stenosarchaea group</taxon>
        <taxon>Halobacteria</taxon>
        <taxon>Halorutilales</taxon>
        <taxon>Halorutilaceae</taxon>
        <taxon>Halorutilus</taxon>
    </lineage>
</organism>
<comment type="caution">
    <text evidence="3">The sequence shown here is derived from an EMBL/GenBank/DDBJ whole genome shotgun (WGS) entry which is preliminary data.</text>
</comment>
<dbReference type="Proteomes" id="UP001149411">
    <property type="component" value="Unassembled WGS sequence"/>
</dbReference>
<gene>
    <name evidence="3" type="ORF">EGH25_10930</name>
</gene>
<evidence type="ECO:0000259" key="1">
    <source>
        <dbReference type="Pfam" id="PF08350"/>
    </source>
</evidence>
<dbReference type="InterPro" id="IPR057527">
    <property type="entry name" value="HVO_A0261-like_N"/>
</dbReference>
<evidence type="ECO:0000313" key="3">
    <source>
        <dbReference type="EMBL" id="MCX2819864.1"/>
    </source>
</evidence>
<keyword evidence="4" id="KW-1185">Reference proteome</keyword>
<dbReference type="Pfam" id="PF25213">
    <property type="entry name" value="HVO_A0261_N"/>
    <property type="match status" value="1"/>
</dbReference>
<name>A0A9Q4C7J7_9EURY</name>
<proteinExistence type="predicted"/>
<dbReference type="Pfam" id="PF08350">
    <property type="entry name" value="FilR1_middle"/>
    <property type="match status" value="1"/>
</dbReference>
<dbReference type="RefSeq" id="WP_266088513.1">
    <property type="nucleotide sequence ID" value="NZ_RKLV01000013.1"/>
</dbReference>
<sequence>MAYEIQNGVAEETVPEGIEYLASSSNRVVALKAIVRDSGEPAELREGLEMPRSTFQRILSELQDRNWAEKSEGIYTATPLGEYVEGYFDDCVGTMSGLDKLSRFFEYVPFSEIGVGMETLVDSEITVSGSYSPHAPTERLIEALEDADGVRGLSPVITDRAFEAFSDAIADSGVTVKNVVEKKVADAIISRYTDRLDEIGETDETGTYVYDGEIPMGMMIIDDTVFVSAFDEDGIARVLLQNDTDRMLGWAEGYHDRYRRESEPLDLRLGHA</sequence>
<feature type="domain" description="HVO-A0261-like N-terminal" evidence="2">
    <location>
        <begin position="16"/>
        <end position="95"/>
    </location>
</feature>
<feature type="domain" description="Methanogenesis regulatory protein FilR1 middle" evidence="1">
    <location>
        <begin position="133"/>
        <end position="260"/>
    </location>
</feature>
<reference evidence="3" key="1">
    <citation type="submission" date="2022-09" db="EMBL/GenBank/DDBJ databases">
        <title>Haloadaptaus new haloarchaeum isolated from saline soil.</title>
        <authorList>
            <person name="Duran-Viseras A."/>
            <person name="Sanchez-Porro C."/>
            <person name="Ventosa A."/>
        </authorList>
    </citation>
    <scope>NUCLEOTIDE SEQUENCE</scope>
    <source>
        <strain evidence="3">F3-133</strain>
    </source>
</reference>
<evidence type="ECO:0000259" key="2">
    <source>
        <dbReference type="Pfam" id="PF25213"/>
    </source>
</evidence>
<dbReference type="InterPro" id="IPR013561">
    <property type="entry name" value="FilR1_middle_dom"/>
</dbReference>
<accession>A0A9Q4C7J7</accession>
<evidence type="ECO:0000313" key="4">
    <source>
        <dbReference type="Proteomes" id="UP001149411"/>
    </source>
</evidence>